<name>A0A060STE5_PYCCI</name>
<dbReference type="Pfam" id="PF10602">
    <property type="entry name" value="RPN7"/>
    <property type="match status" value="1"/>
</dbReference>
<dbReference type="EMBL" id="CCBP010000453">
    <property type="protein sequence ID" value="CDO77396.1"/>
    <property type="molecule type" value="Genomic_DNA"/>
</dbReference>
<dbReference type="GO" id="GO:0005737">
    <property type="term" value="C:cytoplasm"/>
    <property type="evidence" value="ECO:0007669"/>
    <property type="project" value="UniProtKB-SubCell"/>
</dbReference>
<protein>
    <recommendedName>
        <fullName evidence="8">PCI domain-containing protein</fullName>
    </recommendedName>
</protein>
<dbReference type="PANTHER" id="PTHR14145:SF2">
    <property type="entry name" value="COP9 SIGNALOSOME COMPLEX SUBUNIT 1"/>
    <property type="match status" value="1"/>
</dbReference>
<evidence type="ECO:0000256" key="7">
    <source>
        <dbReference type="SAM" id="MobiDB-lite"/>
    </source>
</evidence>
<comment type="subcellular location">
    <subcellularLocation>
        <location evidence="2">Cytoplasm</location>
    </subcellularLocation>
    <subcellularLocation>
        <location evidence="1">Nucleus</location>
    </subcellularLocation>
</comment>
<keyword evidence="5" id="KW-0736">Signalosome</keyword>
<evidence type="ECO:0000256" key="2">
    <source>
        <dbReference type="ARBA" id="ARBA00004496"/>
    </source>
</evidence>
<dbReference type="SMART" id="SM00088">
    <property type="entry name" value="PINT"/>
    <property type="match status" value="1"/>
</dbReference>
<comment type="caution">
    <text evidence="9">The sequence shown here is derived from an EMBL/GenBank/DDBJ whole genome shotgun (WGS) entry which is preliminary data.</text>
</comment>
<feature type="non-terminal residue" evidence="9">
    <location>
        <position position="1"/>
    </location>
</feature>
<evidence type="ECO:0000256" key="1">
    <source>
        <dbReference type="ARBA" id="ARBA00004123"/>
    </source>
</evidence>
<dbReference type="PROSITE" id="PS50250">
    <property type="entry name" value="PCI"/>
    <property type="match status" value="1"/>
</dbReference>
<dbReference type="Gene3D" id="1.25.40.570">
    <property type="match status" value="1"/>
</dbReference>
<feature type="region of interest" description="Disordered" evidence="7">
    <location>
        <begin position="693"/>
        <end position="714"/>
    </location>
</feature>
<dbReference type="InterPro" id="IPR000717">
    <property type="entry name" value="PCI_dom"/>
</dbReference>
<evidence type="ECO:0000256" key="3">
    <source>
        <dbReference type="ARBA" id="ARBA00008793"/>
    </source>
</evidence>
<gene>
    <name evidence="9" type="ORF">BN946_scf184857.g2</name>
</gene>
<dbReference type="OrthoDB" id="422427at2759"/>
<organism evidence="9 10">
    <name type="scientific">Pycnoporus cinnabarinus</name>
    <name type="common">Cinnabar-red polypore</name>
    <name type="synonym">Trametes cinnabarina</name>
    <dbReference type="NCBI Taxonomy" id="5643"/>
    <lineage>
        <taxon>Eukaryota</taxon>
        <taxon>Fungi</taxon>
        <taxon>Dikarya</taxon>
        <taxon>Basidiomycota</taxon>
        <taxon>Agaricomycotina</taxon>
        <taxon>Agaricomycetes</taxon>
        <taxon>Polyporales</taxon>
        <taxon>Polyporaceae</taxon>
        <taxon>Trametes</taxon>
    </lineage>
</organism>
<evidence type="ECO:0000313" key="10">
    <source>
        <dbReference type="Proteomes" id="UP000029665"/>
    </source>
</evidence>
<evidence type="ECO:0000256" key="6">
    <source>
        <dbReference type="ARBA" id="ARBA00023242"/>
    </source>
</evidence>
<accession>A0A060STE5</accession>
<dbReference type="GO" id="GO:0008180">
    <property type="term" value="C:COP9 signalosome"/>
    <property type="evidence" value="ECO:0007669"/>
    <property type="project" value="UniProtKB-KW"/>
</dbReference>
<dbReference type="Pfam" id="PF01399">
    <property type="entry name" value="PCI"/>
    <property type="match status" value="1"/>
</dbReference>
<evidence type="ECO:0000313" key="9">
    <source>
        <dbReference type="EMBL" id="CDO77396.1"/>
    </source>
</evidence>
<evidence type="ECO:0000256" key="5">
    <source>
        <dbReference type="ARBA" id="ARBA00022790"/>
    </source>
</evidence>
<evidence type="ECO:0000259" key="8">
    <source>
        <dbReference type="PROSITE" id="PS50250"/>
    </source>
</evidence>
<sequence>MGFRNIDEVISRLRAQTGSDRLGFWKYFLQEDAYKNCEQNVSIMHPFLVRRHLMIVPAVFRQIDSFIQLLYPVRPEIWTEWVMPSWKSEEWVEANRTPGRPSWLSQEEYENLRKALAESGLKSQLNYYKVAISDANIEEDNKIPKEAHSVWKPALFIAASKDFINVPAIGRAQMAQYVPDAKIVELNVGHWAFLEATEEVNRELEAWLDSLGFSSFSFTWISSTISVSTMDVDIADDEQHQQQLSQLQGSRAAGKRTVVVDDAHPFELEAYISSYSGKFARTYIDRLLHIMSVCPLLAPQALQLAIEEALKGRDTTLYQEIFHRYQRAYAEAGDEIPELSALAEPDQQWIEETNAKNQAERTKLEVELKTYSSNMIKESIRMAHRDLGDFYRSVGEHNNALKHYTKSREFCTTSQHLLDMCMSIIETGPEAPAGAAQAQKEKKNAERLKVQTKLDIATGLSHLGQNNYEKAAQTLLKAGPMKGLEEWTGKLIAPGDIAIYATLCALATFPRSTIRAQILDNEDFGTYIEQEPYIRELLESYISNRFKTVLEILERYSTRHYLDIHLYQHVQNLTNLIRSKSLVLYFQPFSAIKLERMSQAFGWSVDELEQQIVALIQSGEIKARVDRQNKVGLIAILKAKETDQRAALFAKAIKSGQEMQAANRKLLLRMRLYVPDPVVARLQQADLVVKPPKGQQQGFNFGGGHPSELLGGDY</sequence>
<dbReference type="Gene3D" id="3.40.50.1820">
    <property type="entry name" value="alpha/beta hydrolase"/>
    <property type="match status" value="1"/>
</dbReference>
<proteinExistence type="inferred from homology"/>
<dbReference type="PANTHER" id="PTHR14145">
    <property type="entry name" value="26S PROTESOME SUBUNIT 6"/>
    <property type="match status" value="1"/>
</dbReference>
<dbReference type="InterPro" id="IPR029058">
    <property type="entry name" value="AB_hydrolase_fold"/>
</dbReference>
<keyword evidence="6" id="KW-0539">Nucleus</keyword>
<keyword evidence="10" id="KW-1185">Reference proteome</keyword>
<dbReference type="InterPro" id="IPR036390">
    <property type="entry name" value="WH_DNA-bd_sf"/>
</dbReference>
<reference evidence="9" key="1">
    <citation type="submission" date="2014-01" db="EMBL/GenBank/DDBJ databases">
        <title>The genome of the white-rot fungus Pycnoporus cinnabarinus: a basidiomycete model with a versatile arsenal for lignocellulosic biomass breakdown.</title>
        <authorList>
            <person name="Levasseur A."/>
            <person name="Lomascolo A."/>
            <person name="Ruiz-Duenas F.J."/>
            <person name="Uzan E."/>
            <person name="Piumi F."/>
            <person name="Kues U."/>
            <person name="Ram A.F.J."/>
            <person name="Murat C."/>
            <person name="Haon M."/>
            <person name="Benoit I."/>
            <person name="Arfi Y."/>
            <person name="Chevret D."/>
            <person name="Drula E."/>
            <person name="Kwon M.J."/>
            <person name="Gouret P."/>
            <person name="Lesage-Meessen L."/>
            <person name="Lombard V."/>
            <person name="Mariette J."/>
            <person name="Noirot C."/>
            <person name="Park J."/>
            <person name="Patyshakuliyeva A."/>
            <person name="Wieneger R.A.B."/>
            <person name="Wosten H.A.B."/>
            <person name="Martin F."/>
            <person name="Coutinho P.M."/>
            <person name="de Vries R."/>
            <person name="Martinez A.T."/>
            <person name="Klopp C."/>
            <person name="Pontarotti P."/>
            <person name="Henrissat B."/>
            <person name="Record E."/>
        </authorList>
    </citation>
    <scope>NUCLEOTIDE SEQUENCE [LARGE SCALE GENOMIC DNA]</scope>
    <source>
        <strain evidence="9">BRFM137</strain>
    </source>
</reference>
<evidence type="ECO:0000256" key="4">
    <source>
        <dbReference type="ARBA" id="ARBA00022490"/>
    </source>
</evidence>
<dbReference type="AlphaFoldDB" id="A0A060STE5"/>
<dbReference type="SUPFAM" id="SSF53474">
    <property type="entry name" value="alpha/beta-Hydrolases"/>
    <property type="match status" value="1"/>
</dbReference>
<comment type="similarity">
    <text evidence="3">Belongs to the CSN1 family.</text>
</comment>
<dbReference type="Proteomes" id="UP000029665">
    <property type="component" value="Unassembled WGS sequence"/>
</dbReference>
<dbReference type="InterPro" id="IPR019585">
    <property type="entry name" value="Rpn7/CSN1"/>
</dbReference>
<dbReference type="HOGENOM" id="CLU_386912_0_0_1"/>
<dbReference type="SUPFAM" id="SSF46785">
    <property type="entry name" value="Winged helix' DNA-binding domain"/>
    <property type="match status" value="1"/>
</dbReference>
<dbReference type="InterPro" id="IPR045135">
    <property type="entry name" value="Rpn7_N"/>
</dbReference>
<keyword evidence="4" id="KW-0963">Cytoplasm</keyword>
<feature type="domain" description="PCI" evidence="8">
    <location>
        <begin position="467"/>
        <end position="639"/>
    </location>
</feature>
<dbReference type="STRING" id="5643.A0A060STE5"/>